<accession>A0A4Y9QZ21</accession>
<dbReference type="InterPro" id="IPR017953">
    <property type="entry name" value="Carbohydrate_kinase_pred_CS"/>
</dbReference>
<keyword evidence="1 6" id="KW-0547">Nucleotide-binding</keyword>
<dbReference type="GO" id="GO:0005524">
    <property type="term" value="F:ATP binding"/>
    <property type="evidence" value="ECO:0007669"/>
    <property type="project" value="UniProtKB-KW"/>
</dbReference>
<dbReference type="PANTHER" id="PTHR12592">
    <property type="entry name" value="ATP-DEPENDENT (S)-NAD(P)H-HYDRATE DEHYDRATASE FAMILY MEMBER"/>
    <property type="match status" value="1"/>
</dbReference>
<feature type="domain" description="YjeF C-terminal" evidence="7">
    <location>
        <begin position="11"/>
        <end position="279"/>
    </location>
</feature>
<dbReference type="GO" id="GO:0110051">
    <property type="term" value="P:metabolite repair"/>
    <property type="evidence" value="ECO:0007669"/>
    <property type="project" value="TreeGrafter"/>
</dbReference>
<feature type="binding site" evidence="6">
    <location>
        <position position="96"/>
    </location>
    <ligand>
        <name>(6S)-NADPHX</name>
        <dbReference type="ChEBI" id="CHEBI:64076"/>
    </ligand>
</feature>
<comment type="function">
    <text evidence="6">Catalyzes the dehydration of the S-form of NAD(P)HX at the expense of ADP, which is converted to AMP. Together with NAD(P)HX epimerase, which catalyzes the epimerization of the S- and R-forms, the enzyme allows the repair of both epimers of NAD(P)HX, a damaged form of NAD(P)H that is a result of enzymatic or heat-dependent hydration.</text>
</comment>
<feature type="binding site" evidence="6">
    <location>
        <position position="46"/>
    </location>
    <ligand>
        <name>(6S)-NADPHX</name>
        <dbReference type="ChEBI" id="CHEBI:64076"/>
    </ligand>
</feature>
<dbReference type="HAMAP" id="MF_01965">
    <property type="entry name" value="NADHX_dehydratase"/>
    <property type="match status" value="1"/>
</dbReference>
<organism evidence="8 9">
    <name type="scientific">Orlajensenia leifsoniae</name>
    <dbReference type="NCBI Taxonomy" id="2561933"/>
    <lineage>
        <taxon>Bacteria</taxon>
        <taxon>Bacillati</taxon>
        <taxon>Actinomycetota</taxon>
        <taxon>Actinomycetes</taxon>
        <taxon>Micrococcales</taxon>
        <taxon>Microbacteriaceae</taxon>
        <taxon>Orlajensenia</taxon>
    </lineage>
</organism>
<keyword evidence="5 6" id="KW-0456">Lyase</keyword>
<dbReference type="RefSeq" id="WP_135121134.1">
    <property type="nucleotide sequence ID" value="NZ_SPQZ01000005.1"/>
</dbReference>
<dbReference type="PANTHER" id="PTHR12592:SF0">
    <property type="entry name" value="ATP-DEPENDENT (S)-NAD(P)H-HYDRATE DEHYDRATASE"/>
    <property type="match status" value="1"/>
</dbReference>
<feature type="binding site" evidence="6">
    <location>
        <position position="214"/>
    </location>
    <ligand>
        <name>(6S)-NADPHX</name>
        <dbReference type="ChEBI" id="CHEBI:64076"/>
    </ligand>
</feature>
<name>A0A4Y9QZ21_9MICO</name>
<dbReference type="GO" id="GO:0046496">
    <property type="term" value="P:nicotinamide nucleotide metabolic process"/>
    <property type="evidence" value="ECO:0007669"/>
    <property type="project" value="UniProtKB-UniRule"/>
</dbReference>
<dbReference type="GO" id="GO:0052856">
    <property type="term" value="F:NAD(P)HX epimerase activity"/>
    <property type="evidence" value="ECO:0007669"/>
    <property type="project" value="TreeGrafter"/>
</dbReference>
<evidence type="ECO:0000313" key="8">
    <source>
        <dbReference type="EMBL" id="TFV96446.1"/>
    </source>
</evidence>
<gene>
    <name evidence="6" type="primary">nnrD</name>
    <name evidence="8" type="ORF">E4M00_14110</name>
</gene>
<feature type="binding site" evidence="6">
    <location>
        <position position="142"/>
    </location>
    <ligand>
        <name>(6S)-NADPHX</name>
        <dbReference type="ChEBI" id="CHEBI:64076"/>
    </ligand>
</feature>
<evidence type="ECO:0000256" key="3">
    <source>
        <dbReference type="ARBA" id="ARBA00022857"/>
    </source>
</evidence>
<keyword evidence="4 6" id="KW-0520">NAD</keyword>
<sequence>MTGSAERLIWTAEDAREWIAVPTADDDKYSRGVLGVITGSHDYPGAAVLGVEAAARTGVGMVRYTGPRAVGGIVLARRPEIVTQSGRVQAWLIGSGMNAGRRTFVLGGEIQQALAQGVPTVLDAGALDLAPDATGPTVITPHARELAELLSPRSTEATLDAIRADAATWAARAADEFAVTVLLKGSTTHVASPGSPSYAVTDAPGWLATAGTGDVLAGILGALLATNTERIARDPALALPALAATASFLHSRAADLASGGGPITALDVAEHVPAAIAALLRD</sequence>
<dbReference type="SUPFAM" id="SSF53613">
    <property type="entry name" value="Ribokinase-like"/>
    <property type="match status" value="1"/>
</dbReference>
<proteinExistence type="inferred from homology"/>
<comment type="catalytic activity">
    <reaction evidence="6">
        <text>(6S)-NADHX + ADP = AMP + phosphate + NADH + H(+)</text>
        <dbReference type="Rhea" id="RHEA:32223"/>
        <dbReference type="ChEBI" id="CHEBI:15378"/>
        <dbReference type="ChEBI" id="CHEBI:43474"/>
        <dbReference type="ChEBI" id="CHEBI:57945"/>
        <dbReference type="ChEBI" id="CHEBI:64074"/>
        <dbReference type="ChEBI" id="CHEBI:456215"/>
        <dbReference type="ChEBI" id="CHEBI:456216"/>
        <dbReference type="EC" id="4.2.1.136"/>
    </reaction>
</comment>
<dbReference type="AlphaFoldDB" id="A0A4Y9QZ21"/>
<dbReference type="Proteomes" id="UP000298127">
    <property type="component" value="Unassembled WGS sequence"/>
</dbReference>
<keyword evidence="2 6" id="KW-0067">ATP-binding</keyword>
<comment type="subunit">
    <text evidence="6">Homotetramer.</text>
</comment>
<dbReference type="InterPro" id="IPR029056">
    <property type="entry name" value="Ribokinase-like"/>
</dbReference>
<evidence type="ECO:0000256" key="1">
    <source>
        <dbReference type="ARBA" id="ARBA00022741"/>
    </source>
</evidence>
<evidence type="ECO:0000256" key="5">
    <source>
        <dbReference type="ARBA" id="ARBA00023239"/>
    </source>
</evidence>
<dbReference type="GO" id="GO:0052855">
    <property type="term" value="F:ADP-dependent NAD(P)H-hydrate dehydratase activity"/>
    <property type="evidence" value="ECO:0007669"/>
    <property type="project" value="UniProtKB-UniRule"/>
</dbReference>
<dbReference type="CDD" id="cd01171">
    <property type="entry name" value="YXKO-related"/>
    <property type="match status" value="1"/>
</dbReference>
<evidence type="ECO:0000259" key="7">
    <source>
        <dbReference type="PROSITE" id="PS51383"/>
    </source>
</evidence>
<dbReference type="EC" id="4.2.1.136" evidence="6"/>
<evidence type="ECO:0000256" key="2">
    <source>
        <dbReference type="ARBA" id="ARBA00022840"/>
    </source>
</evidence>
<keyword evidence="3 6" id="KW-0521">NADP</keyword>
<feature type="binding site" evidence="6">
    <location>
        <begin position="184"/>
        <end position="188"/>
    </location>
    <ligand>
        <name>AMP</name>
        <dbReference type="ChEBI" id="CHEBI:456215"/>
    </ligand>
</feature>
<comment type="catalytic activity">
    <reaction evidence="6">
        <text>(6S)-NADPHX + ADP = AMP + phosphate + NADPH + H(+)</text>
        <dbReference type="Rhea" id="RHEA:32235"/>
        <dbReference type="ChEBI" id="CHEBI:15378"/>
        <dbReference type="ChEBI" id="CHEBI:43474"/>
        <dbReference type="ChEBI" id="CHEBI:57783"/>
        <dbReference type="ChEBI" id="CHEBI:64076"/>
        <dbReference type="ChEBI" id="CHEBI:456215"/>
        <dbReference type="ChEBI" id="CHEBI:456216"/>
        <dbReference type="EC" id="4.2.1.136"/>
    </reaction>
</comment>
<reference evidence="8 9" key="1">
    <citation type="journal article" date="2018" name="J. Microbiol.">
        <title>Leifsonia flava sp. nov., a novel actinobacterium isolated from the rhizosphere of Aquilegia viridiflora.</title>
        <authorList>
            <person name="Cai Y."/>
            <person name="Tao W.Z."/>
            <person name="Ma Y.J."/>
            <person name="Cheng J."/>
            <person name="Zhang M.Y."/>
            <person name="Zhang Y.X."/>
        </authorList>
    </citation>
    <scope>NUCLEOTIDE SEQUENCE [LARGE SCALE GENOMIC DNA]</scope>
    <source>
        <strain evidence="8 9">SYP-B2174</strain>
    </source>
</reference>
<protein>
    <recommendedName>
        <fullName evidence="6">ADP-dependent (S)-NAD(P)H-hydrate dehydratase</fullName>
        <ecNumber evidence="6">4.2.1.136</ecNumber>
    </recommendedName>
    <alternativeName>
        <fullName evidence="6">ADP-dependent NAD(P)HX dehydratase</fullName>
    </alternativeName>
</protein>
<dbReference type="PROSITE" id="PS01050">
    <property type="entry name" value="YJEF_C_2"/>
    <property type="match status" value="1"/>
</dbReference>
<dbReference type="Pfam" id="PF01256">
    <property type="entry name" value="Carb_kinase"/>
    <property type="match status" value="1"/>
</dbReference>
<evidence type="ECO:0000313" key="9">
    <source>
        <dbReference type="Proteomes" id="UP000298127"/>
    </source>
</evidence>
<comment type="cofactor">
    <cofactor evidence="6">
        <name>Mg(2+)</name>
        <dbReference type="ChEBI" id="CHEBI:18420"/>
    </cofactor>
</comment>
<feature type="binding site" evidence="6">
    <location>
        <position position="213"/>
    </location>
    <ligand>
        <name>AMP</name>
        <dbReference type="ChEBI" id="CHEBI:456215"/>
    </ligand>
</feature>
<dbReference type="EMBL" id="SPQZ01000005">
    <property type="protein sequence ID" value="TFV96446.1"/>
    <property type="molecule type" value="Genomic_DNA"/>
</dbReference>
<comment type="caution">
    <text evidence="8">The sequence shown here is derived from an EMBL/GenBank/DDBJ whole genome shotgun (WGS) entry which is preliminary data.</text>
</comment>
<dbReference type="Gene3D" id="3.40.1190.20">
    <property type="match status" value="1"/>
</dbReference>
<evidence type="ECO:0000256" key="6">
    <source>
        <dbReference type="HAMAP-Rule" id="MF_01965"/>
    </source>
</evidence>
<evidence type="ECO:0000256" key="4">
    <source>
        <dbReference type="ARBA" id="ARBA00023027"/>
    </source>
</evidence>
<comment type="similarity">
    <text evidence="6">Belongs to the NnrD/CARKD family.</text>
</comment>
<dbReference type="InterPro" id="IPR000631">
    <property type="entry name" value="CARKD"/>
</dbReference>
<keyword evidence="9" id="KW-1185">Reference proteome</keyword>
<dbReference type="PROSITE" id="PS51383">
    <property type="entry name" value="YJEF_C_3"/>
    <property type="match status" value="1"/>
</dbReference>